<dbReference type="RefSeq" id="WP_254249732.1">
    <property type="nucleotide sequence ID" value="NZ_CP073809.1"/>
</dbReference>
<gene>
    <name evidence="1" type="ORF">KFV11_08580</name>
</gene>
<name>A0A9Q9BSD0_9STAP</name>
<evidence type="ECO:0000313" key="1">
    <source>
        <dbReference type="EMBL" id="UTH13314.1"/>
    </source>
</evidence>
<dbReference type="Proteomes" id="UP001057381">
    <property type="component" value="Chromosome"/>
</dbReference>
<dbReference type="KEGG" id="mequ:KFV11_08580"/>
<protein>
    <submittedName>
        <fullName evidence="1">Uncharacterized protein</fullName>
    </submittedName>
</protein>
<dbReference type="AlphaFoldDB" id="A0A9Q9BSD0"/>
<organism evidence="1 2">
    <name type="scientific">Macrococcus equipercicus</name>
    <dbReference type="NCBI Taxonomy" id="69967"/>
    <lineage>
        <taxon>Bacteria</taxon>
        <taxon>Bacillati</taxon>
        <taxon>Bacillota</taxon>
        <taxon>Bacilli</taxon>
        <taxon>Bacillales</taxon>
        <taxon>Staphylococcaceae</taxon>
        <taxon>Macrococcus</taxon>
    </lineage>
</organism>
<sequence>MKLFDRNEKFIAHYSHTRTNAIFMILPHSVKLEGLPKPGSSSGRANGYSFTPEEFEQLKELNNLMTEHDLKQPSIFDFMMHHT</sequence>
<dbReference type="EMBL" id="CP073809">
    <property type="protein sequence ID" value="UTH13314.1"/>
    <property type="molecule type" value="Genomic_DNA"/>
</dbReference>
<proteinExistence type="predicted"/>
<reference evidence="1" key="1">
    <citation type="submission" date="2021-04" db="EMBL/GenBank/DDBJ databases">
        <title>Complete Genome Sequences of Macrococcus spp. from dog and cattle.</title>
        <authorList>
            <person name="Schwendener S."/>
            <person name="Perreten V."/>
        </authorList>
    </citation>
    <scope>NUCLEOTIDE SEQUENCE</scope>
    <source>
        <strain evidence="1">Epi0143-OL</strain>
    </source>
</reference>
<evidence type="ECO:0000313" key="2">
    <source>
        <dbReference type="Proteomes" id="UP001057381"/>
    </source>
</evidence>
<accession>A0A9Q9BSD0</accession>